<protein>
    <submittedName>
        <fullName evidence="1">Uncharacterized protein</fullName>
    </submittedName>
</protein>
<organism evidence="1 2">
    <name type="scientific">Microlunatus flavus</name>
    <dbReference type="NCBI Taxonomy" id="1036181"/>
    <lineage>
        <taxon>Bacteria</taxon>
        <taxon>Bacillati</taxon>
        <taxon>Actinomycetota</taxon>
        <taxon>Actinomycetes</taxon>
        <taxon>Propionibacteriales</taxon>
        <taxon>Propionibacteriaceae</taxon>
        <taxon>Microlunatus</taxon>
    </lineage>
</organism>
<sequence>MVSRRVYLAYSVALGVGTKRPRRWPSRLGRIRLGASLPTEKGDTYGEPGDRKGCKKYRCDFGIVPRDRK</sequence>
<dbReference type="AlphaFoldDB" id="A0A1H9L5T9"/>
<keyword evidence="2" id="KW-1185">Reference proteome</keyword>
<accession>A0A1H9L5T9</accession>
<gene>
    <name evidence="1" type="ORF">SAMN05421756_108171</name>
</gene>
<evidence type="ECO:0000313" key="1">
    <source>
        <dbReference type="EMBL" id="SER06794.1"/>
    </source>
</evidence>
<dbReference type="EMBL" id="FOFA01000008">
    <property type="protein sequence ID" value="SER06794.1"/>
    <property type="molecule type" value="Genomic_DNA"/>
</dbReference>
<dbReference type="Proteomes" id="UP000198504">
    <property type="component" value="Unassembled WGS sequence"/>
</dbReference>
<reference evidence="2" key="1">
    <citation type="submission" date="2016-10" db="EMBL/GenBank/DDBJ databases">
        <authorList>
            <person name="Varghese N."/>
            <person name="Submissions S."/>
        </authorList>
    </citation>
    <scope>NUCLEOTIDE SEQUENCE [LARGE SCALE GENOMIC DNA]</scope>
    <source>
        <strain evidence="2">CGMCC 4.6856</strain>
    </source>
</reference>
<proteinExistence type="predicted"/>
<name>A0A1H9L5T9_9ACTN</name>
<evidence type="ECO:0000313" key="2">
    <source>
        <dbReference type="Proteomes" id="UP000198504"/>
    </source>
</evidence>